<name>A0A480AZX0_9BURK</name>
<dbReference type="Proteomes" id="UP000301751">
    <property type="component" value="Unassembled WGS sequence"/>
</dbReference>
<dbReference type="EMBL" id="BJCL01000018">
    <property type="protein sequence ID" value="GCL65637.1"/>
    <property type="molecule type" value="Genomic_DNA"/>
</dbReference>
<dbReference type="AlphaFoldDB" id="A0A480AZX0"/>
<dbReference type="RefSeq" id="WP_137735337.1">
    <property type="nucleotide sequence ID" value="NZ_BJCL01000018.1"/>
</dbReference>
<accession>A0A480AZX0</accession>
<evidence type="ECO:0000313" key="1">
    <source>
        <dbReference type="EMBL" id="GCL65637.1"/>
    </source>
</evidence>
<keyword evidence="2" id="KW-1185">Reference proteome</keyword>
<reference evidence="2" key="1">
    <citation type="submission" date="2019-03" db="EMBL/GenBank/DDBJ databases">
        <title>Aquabacterium pictum sp.nov., the first bacteriochlorophyll a-containing freshwater bacterium in the genus Aquabacterium of the class Betaproteobacteria.</title>
        <authorList>
            <person name="Hirose S."/>
            <person name="Tank M."/>
            <person name="Hara E."/>
            <person name="Tamaki H."/>
            <person name="Takaichi S."/>
            <person name="Haruta S."/>
            <person name="Hanada S."/>
        </authorList>
    </citation>
    <scope>NUCLEOTIDE SEQUENCE [LARGE SCALE GENOMIC DNA]</scope>
    <source>
        <strain evidence="2">W35</strain>
    </source>
</reference>
<protein>
    <submittedName>
        <fullName evidence="1">Uncharacterized protein</fullName>
    </submittedName>
</protein>
<evidence type="ECO:0000313" key="2">
    <source>
        <dbReference type="Proteomes" id="UP000301751"/>
    </source>
</evidence>
<proteinExistence type="predicted"/>
<comment type="caution">
    <text evidence="1">The sequence shown here is derived from an EMBL/GenBank/DDBJ whole genome shotgun (WGS) entry which is preliminary data.</text>
</comment>
<organism evidence="1 2">
    <name type="scientific">Pseudaquabacterium pictum</name>
    <dbReference type="NCBI Taxonomy" id="2315236"/>
    <lineage>
        <taxon>Bacteria</taxon>
        <taxon>Pseudomonadati</taxon>
        <taxon>Pseudomonadota</taxon>
        <taxon>Betaproteobacteria</taxon>
        <taxon>Burkholderiales</taxon>
        <taxon>Sphaerotilaceae</taxon>
        <taxon>Pseudaquabacterium</taxon>
    </lineage>
</organism>
<gene>
    <name evidence="1" type="ORF">AQPW35_47180</name>
</gene>
<dbReference type="NCBIfam" id="NF041728">
    <property type="entry name" value="BPSL0761_fam"/>
    <property type="match status" value="1"/>
</dbReference>
<dbReference type="OrthoDB" id="9843764at2"/>
<dbReference type="InterPro" id="IPR049723">
    <property type="entry name" value="BPSL0761-like"/>
</dbReference>
<sequence length="160" mass="18141">MTMPSERRRALRWARATLGDIQSDPGAPAELKSDVAAVLAAFPDDRAVATCFLEQDDDNLARQLVAIEAAQEVLWHASRCPELSEQTRIASEATDRHFPQRWELSNASWTRSPRDWVELYLLRDMDAETMRQELLKLGITNIDAACARLSRARPPRLEVL</sequence>